<accession>A0ABP0GK43</accession>
<dbReference type="PANTHER" id="PTHR48097:SF9">
    <property type="entry name" value="L-THREONINE ALDOLASE"/>
    <property type="match status" value="1"/>
</dbReference>
<evidence type="ECO:0000259" key="4">
    <source>
        <dbReference type="Pfam" id="PF01212"/>
    </source>
</evidence>
<evidence type="ECO:0000256" key="1">
    <source>
        <dbReference type="ARBA" id="ARBA00001933"/>
    </source>
</evidence>
<protein>
    <recommendedName>
        <fullName evidence="4">Aromatic amino acid beta-eliminating lyase/threonine aldolase domain-containing protein</fullName>
    </recommendedName>
</protein>
<keyword evidence="3" id="KW-0663">Pyridoxal phosphate</keyword>
<evidence type="ECO:0000256" key="2">
    <source>
        <dbReference type="ARBA" id="ARBA00006966"/>
    </source>
</evidence>
<gene>
    <name evidence="5" type="ORF">CVLEPA_LOCUS24866</name>
</gene>
<comment type="caution">
    <text evidence="5">The sequence shown here is derived from an EMBL/GenBank/DDBJ whole genome shotgun (WGS) entry which is preliminary data.</text>
</comment>
<dbReference type="InterPro" id="IPR015424">
    <property type="entry name" value="PyrdxlP-dep_Trfase"/>
</dbReference>
<sequence length="363" mass="39991">MANVRTIDIRSDTVTQPTQEMREAMLSAEVGDDVYGEDPTVNRLQAIAAEMFGKEDALFVPTGTMGNLISILAHCQERGSEVLLGNHSHIYIYEQGGIAQLGGVVPRPLRNLPDGTFDLEELRYLYNPGTDPHRTKSAVVAIENTICGKVIPIEFMAQVKKVANELNIPVHLDGARMFNAVTALNIEPTELTKHVDSLNVCLSKGLCAPVGSIIAGKKDFITRAKRLRKVLGGGMRQSGVLASPGIIALTKMSKRLQHDHNKAKKFGKALLELRPDVFKLNLDEIQTNMVLFGVDPANFLKNTSNANAVKEFCARMKKPTSDCPVSVELLAYDERNARAVFHNDVSDEDFDLIIIKLHHVLKE</sequence>
<dbReference type="InterPro" id="IPR023603">
    <property type="entry name" value="Low_specificity_L-TA-like"/>
</dbReference>
<comment type="cofactor">
    <cofactor evidence="1">
        <name>pyridoxal 5'-phosphate</name>
        <dbReference type="ChEBI" id="CHEBI:597326"/>
    </cofactor>
</comment>
<dbReference type="InterPro" id="IPR015422">
    <property type="entry name" value="PyrdxlP-dep_Trfase_small"/>
</dbReference>
<organism evidence="5 6">
    <name type="scientific">Clavelina lepadiformis</name>
    <name type="common">Light-bulb sea squirt</name>
    <name type="synonym">Ascidia lepadiformis</name>
    <dbReference type="NCBI Taxonomy" id="159417"/>
    <lineage>
        <taxon>Eukaryota</taxon>
        <taxon>Metazoa</taxon>
        <taxon>Chordata</taxon>
        <taxon>Tunicata</taxon>
        <taxon>Ascidiacea</taxon>
        <taxon>Aplousobranchia</taxon>
        <taxon>Clavelinidae</taxon>
        <taxon>Clavelina</taxon>
    </lineage>
</organism>
<dbReference type="CDD" id="cd06502">
    <property type="entry name" value="TA_like"/>
    <property type="match status" value="1"/>
</dbReference>
<dbReference type="PIRSF" id="PIRSF017617">
    <property type="entry name" value="Thr_aldolase"/>
    <property type="match status" value="1"/>
</dbReference>
<keyword evidence="6" id="KW-1185">Reference proteome</keyword>
<dbReference type="Gene3D" id="3.40.640.10">
    <property type="entry name" value="Type I PLP-dependent aspartate aminotransferase-like (Major domain)"/>
    <property type="match status" value="1"/>
</dbReference>
<dbReference type="Pfam" id="PF01212">
    <property type="entry name" value="Beta_elim_lyase"/>
    <property type="match status" value="1"/>
</dbReference>
<dbReference type="NCBIfam" id="NF041359">
    <property type="entry name" value="GntG_guanitoxin"/>
    <property type="match status" value="1"/>
</dbReference>
<dbReference type="SUPFAM" id="SSF53383">
    <property type="entry name" value="PLP-dependent transferases"/>
    <property type="match status" value="1"/>
</dbReference>
<evidence type="ECO:0000313" key="5">
    <source>
        <dbReference type="EMBL" id="CAK8692126.1"/>
    </source>
</evidence>
<name>A0ABP0GK43_CLALP</name>
<comment type="similarity">
    <text evidence="2">Belongs to the threonine aldolase family.</text>
</comment>
<evidence type="ECO:0000256" key="3">
    <source>
        <dbReference type="ARBA" id="ARBA00022898"/>
    </source>
</evidence>
<dbReference type="EMBL" id="CAWYQH010000130">
    <property type="protein sequence ID" value="CAK8692126.1"/>
    <property type="molecule type" value="Genomic_DNA"/>
</dbReference>
<dbReference type="InterPro" id="IPR001597">
    <property type="entry name" value="ArAA_b-elim_lyase/Thr_aldolase"/>
</dbReference>
<proteinExistence type="inferred from homology"/>
<dbReference type="Proteomes" id="UP001642483">
    <property type="component" value="Unassembled WGS sequence"/>
</dbReference>
<dbReference type="InterPro" id="IPR015421">
    <property type="entry name" value="PyrdxlP-dep_Trfase_major"/>
</dbReference>
<dbReference type="NCBIfam" id="NF007825">
    <property type="entry name" value="PRK10534.1"/>
    <property type="match status" value="1"/>
</dbReference>
<reference evidence="5 6" key="1">
    <citation type="submission" date="2024-02" db="EMBL/GenBank/DDBJ databases">
        <authorList>
            <person name="Daric V."/>
            <person name="Darras S."/>
        </authorList>
    </citation>
    <scope>NUCLEOTIDE SEQUENCE [LARGE SCALE GENOMIC DNA]</scope>
</reference>
<dbReference type="PANTHER" id="PTHR48097">
    <property type="entry name" value="L-THREONINE ALDOLASE-RELATED"/>
    <property type="match status" value="1"/>
</dbReference>
<feature type="domain" description="Aromatic amino acid beta-eliminating lyase/threonine aldolase" evidence="4">
    <location>
        <begin position="8"/>
        <end position="290"/>
    </location>
</feature>
<dbReference type="Gene3D" id="3.90.1150.10">
    <property type="entry name" value="Aspartate Aminotransferase, domain 1"/>
    <property type="match status" value="1"/>
</dbReference>
<evidence type="ECO:0000313" key="6">
    <source>
        <dbReference type="Proteomes" id="UP001642483"/>
    </source>
</evidence>